<feature type="transmembrane region" description="Helical" evidence="1">
    <location>
        <begin position="6"/>
        <end position="25"/>
    </location>
</feature>
<evidence type="ECO:0000313" key="2">
    <source>
        <dbReference type="EMBL" id="VYU74558.1"/>
    </source>
</evidence>
<dbReference type="EMBL" id="CACRTR010000023">
    <property type="protein sequence ID" value="VYU74558.1"/>
    <property type="molecule type" value="Genomic_DNA"/>
</dbReference>
<dbReference type="AlphaFoldDB" id="A0A6N3HDG4"/>
<name>A0A6N3HDG4_EUBLI</name>
<keyword evidence="1" id="KW-1133">Transmembrane helix</keyword>
<reference evidence="2" key="1">
    <citation type="submission" date="2019-11" db="EMBL/GenBank/DDBJ databases">
        <authorList>
            <person name="Feng L."/>
        </authorList>
    </citation>
    <scope>NUCLEOTIDE SEQUENCE</scope>
    <source>
        <strain evidence="2">ElimosumLFYP34</strain>
    </source>
</reference>
<sequence>MNDMYLVIIVLEVFLIVSMIGPRVIDFFKQKKIRQIEKETAKYEGNFWGVDSNGDDDPNAFVKITYDKTLGHRYWFANYSIHFMDLTRRRLGYYKIIFLPENEKYNNRNAFIVHKKVDEIWTYTKNEAGYIEEIQPLSEDCYYRLSRDNESL</sequence>
<gene>
    <name evidence="2" type="ORF">ELLFYP34_01152</name>
</gene>
<accession>A0A6N3HDG4</accession>
<proteinExistence type="predicted"/>
<keyword evidence="1" id="KW-0472">Membrane</keyword>
<protein>
    <submittedName>
        <fullName evidence="2">Uncharacterized protein</fullName>
    </submittedName>
</protein>
<keyword evidence="1" id="KW-0812">Transmembrane</keyword>
<organism evidence="2">
    <name type="scientific">Eubacterium limosum</name>
    <dbReference type="NCBI Taxonomy" id="1736"/>
    <lineage>
        <taxon>Bacteria</taxon>
        <taxon>Bacillati</taxon>
        <taxon>Bacillota</taxon>
        <taxon>Clostridia</taxon>
        <taxon>Eubacteriales</taxon>
        <taxon>Eubacteriaceae</taxon>
        <taxon>Eubacterium</taxon>
    </lineage>
</organism>
<evidence type="ECO:0000256" key="1">
    <source>
        <dbReference type="SAM" id="Phobius"/>
    </source>
</evidence>